<keyword evidence="2" id="KW-0472">Membrane</keyword>
<name>A0ABR4L9M7_9EURO</name>
<dbReference type="InterPro" id="IPR010775">
    <property type="entry name" value="DUF1365"/>
</dbReference>
<keyword evidence="4" id="KW-1185">Reference proteome</keyword>
<comment type="caution">
    <text evidence="3">The sequence shown here is derived from an EMBL/GenBank/DDBJ whole genome shotgun (WGS) entry which is preliminary data.</text>
</comment>
<evidence type="ECO:0000256" key="1">
    <source>
        <dbReference type="SAM" id="MobiDB-lite"/>
    </source>
</evidence>
<keyword evidence="2" id="KW-1133">Transmembrane helix</keyword>
<proteinExistence type="predicted"/>
<organism evidence="3 4">
    <name type="scientific">Aspergillus lucknowensis</name>
    <dbReference type="NCBI Taxonomy" id="176173"/>
    <lineage>
        <taxon>Eukaryota</taxon>
        <taxon>Fungi</taxon>
        <taxon>Dikarya</taxon>
        <taxon>Ascomycota</taxon>
        <taxon>Pezizomycotina</taxon>
        <taxon>Eurotiomycetes</taxon>
        <taxon>Eurotiomycetidae</taxon>
        <taxon>Eurotiales</taxon>
        <taxon>Aspergillaceae</taxon>
        <taxon>Aspergillus</taxon>
        <taxon>Aspergillus subgen. Nidulantes</taxon>
    </lineage>
</organism>
<feature type="transmembrane region" description="Helical" evidence="2">
    <location>
        <begin position="611"/>
        <end position="633"/>
    </location>
</feature>
<evidence type="ECO:0000313" key="4">
    <source>
        <dbReference type="Proteomes" id="UP001610432"/>
    </source>
</evidence>
<evidence type="ECO:0000256" key="2">
    <source>
        <dbReference type="SAM" id="Phobius"/>
    </source>
</evidence>
<dbReference type="PANTHER" id="PTHR33973">
    <property type="entry name" value="OS07G0153300 PROTEIN"/>
    <property type="match status" value="1"/>
</dbReference>
<dbReference type="Proteomes" id="UP001610432">
    <property type="component" value="Unassembled WGS sequence"/>
</dbReference>
<gene>
    <name evidence="3" type="ORF">BJX67DRAFT_385880</name>
</gene>
<dbReference type="GeneID" id="98149031"/>
<dbReference type="Pfam" id="PF07103">
    <property type="entry name" value="DUF1365"/>
    <property type="match status" value="1"/>
</dbReference>
<feature type="region of interest" description="Disordered" evidence="1">
    <location>
        <begin position="229"/>
        <end position="248"/>
    </location>
</feature>
<sequence length="678" mass="75585">MQHLAVILAMGCAQAVVRVNGLLSGSLTLALLLSLVVPLWLALVCCSSRPLQRSPDKQSRKNFLGQPRLLPTQVSHTRLGTGRYNYTVPHFLVGTPVGLHGHIGRVLSLDEPEPEGRTRTAGLMQYLSPKLETWFTVHAHHHLEKGSDSIGLQGKLHNFLVSQGQNPDEWPYAYLVTMPQFLGYQRNLVCFWYLYSGSRELTAMVMEVNNYWGQRKIAFTRLIGEAPLPPSHSSSAPTEISPGSTSSAQFLYSNPRHITYRGTWDKDMFISPFEKVEGTIALRLSDPLAADAFLHITITLLSPSGKPRLIGRVFCPEEHDALDPLGASSWRLLRFLPYWTAVLVITELLIVIAAVRIRSKGTVPVFSMPEVRPNNLPRDETDIERSRALYQVVVASLTMYRSLEAPFRAYLRHLVHTSTSAVRLQYIPSKSHHLLPETFTSALASADDDEHGHRNSSESGTGIPTLTLQVLTPQFYTSFPLYRTPLHAFTAESLPSPLPSDPSSRRLLISDPCLFFSLLPSTQNQPSTSTSKSIPRLNLTTSLITYLRASPPSPSQFKTEPQETPEEEYYFLDTFVSTLLPAPSQRSYSTALMTHLLAERLAFGLHALLRFYAMLAYLIFQGVLSYICFAWVAGRSTGGHGIVVAVVVAMFCHWGVLELGSTLWRVFDWLQGSLFSVP</sequence>
<accession>A0ABR4L9M7</accession>
<feature type="transmembrane region" description="Helical" evidence="2">
    <location>
        <begin position="25"/>
        <end position="46"/>
    </location>
</feature>
<evidence type="ECO:0000313" key="3">
    <source>
        <dbReference type="EMBL" id="KAL2861235.1"/>
    </source>
</evidence>
<dbReference type="RefSeq" id="XP_070881129.1">
    <property type="nucleotide sequence ID" value="XM_071033959.1"/>
</dbReference>
<protein>
    <submittedName>
        <fullName evidence="3">Uncharacterized protein</fullName>
    </submittedName>
</protein>
<keyword evidence="2" id="KW-0812">Transmembrane</keyword>
<reference evidence="3 4" key="1">
    <citation type="submission" date="2024-07" db="EMBL/GenBank/DDBJ databases">
        <title>Section-level genome sequencing and comparative genomics of Aspergillus sections Usti and Cavernicolus.</title>
        <authorList>
            <consortium name="Lawrence Berkeley National Laboratory"/>
            <person name="Nybo J.L."/>
            <person name="Vesth T.C."/>
            <person name="Theobald S."/>
            <person name="Frisvad J.C."/>
            <person name="Larsen T.O."/>
            <person name="Kjaerboelling I."/>
            <person name="Rothschild-Mancinelli K."/>
            <person name="Lyhne E.K."/>
            <person name="Kogle M.E."/>
            <person name="Barry K."/>
            <person name="Clum A."/>
            <person name="Na H."/>
            <person name="Ledsgaard L."/>
            <person name="Lin J."/>
            <person name="Lipzen A."/>
            <person name="Kuo A."/>
            <person name="Riley R."/>
            <person name="Mondo S."/>
            <person name="Labutti K."/>
            <person name="Haridas S."/>
            <person name="Pangalinan J."/>
            <person name="Salamov A.A."/>
            <person name="Simmons B.A."/>
            <person name="Magnuson J.K."/>
            <person name="Chen J."/>
            <person name="Drula E."/>
            <person name="Henrissat B."/>
            <person name="Wiebenga A."/>
            <person name="Lubbers R.J."/>
            <person name="Gomes A.C."/>
            <person name="Macurrencykelacurrency M.R."/>
            <person name="Stajich J."/>
            <person name="Grigoriev I.V."/>
            <person name="Mortensen U.H."/>
            <person name="De Vries R.P."/>
            <person name="Baker S.E."/>
            <person name="Andersen M.R."/>
        </authorList>
    </citation>
    <scope>NUCLEOTIDE SEQUENCE [LARGE SCALE GENOMIC DNA]</scope>
    <source>
        <strain evidence="3 4">CBS 449.75</strain>
    </source>
</reference>
<dbReference type="EMBL" id="JBFXLQ010000072">
    <property type="protein sequence ID" value="KAL2861235.1"/>
    <property type="molecule type" value="Genomic_DNA"/>
</dbReference>
<feature type="transmembrane region" description="Helical" evidence="2">
    <location>
        <begin position="639"/>
        <end position="657"/>
    </location>
</feature>
<dbReference type="PANTHER" id="PTHR33973:SF4">
    <property type="entry name" value="OS07G0153300 PROTEIN"/>
    <property type="match status" value="1"/>
</dbReference>